<dbReference type="Pfam" id="PF14530">
    <property type="entry name" value="DUF4439"/>
    <property type="match status" value="1"/>
</dbReference>
<accession>A0ABR9KL62</accession>
<dbReference type="Proteomes" id="UP000661607">
    <property type="component" value="Unassembled WGS sequence"/>
</dbReference>
<dbReference type="CDD" id="cd00657">
    <property type="entry name" value="Ferritin_like"/>
    <property type="match status" value="1"/>
</dbReference>
<keyword evidence="3" id="KW-1185">Reference proteome</keyword>
<dbReference type="InterPro" id="IPR012347">
    <property type="entry name" value="Ferritin-like"/>
</dbReference>
<dbReference type="EMBL" id="JADBEF010000001">
    <property type="protein sequence ID" value="MBE1562541.1"/>
    <property type="molecule type" value="Genomic_DNA"/>
</dbReference>
<reference evidence="2 3" key="1">
    <citation type="submission" date="2020-10" db="EMBL/GenBank/DDBJ databases">
        <title>Sequencing the genomes of 1000 actinobacteria strains.</title>
        <authorList>
            <person name="Klenk H.-P."/>
        </authorList>
    </citation>
    <scope>NUCLEOTIDE SEQUENCE [LARGE SCALE GENOMIC DNA]</scope>
    <source>
        <strain evidence="2 3">DSM 43748</strain>
    </source>
</reference>
<evidence type="ECO:0000313" key="2">
    <source>
        <dbReference type="EMBL" id="MBE1562541.1"/>
    </source>
</evidence>
<dbReference type="SUPFAM" id="SSF47240">
    <property type="entry name" value="Ferritin-like"/>
    <property type="match status" value="1"/>
</dbReference>
<evidence type="ECO:0000259" key="1">
    <source>
        <dbReference type="Pfam" id="PF14530"/>
    </source>
</evidence>
<gene>
    <name evidence="2" type="ORF">H4W81_005320</name>
</gene>
<comment type="caution">
    <text evidence="2">The sequence shown here is derived from an EMBL/GenBank/DDBJ whole genome shotgun (WGS) entry which is preliminary data.</text>
</comment>
<name>A0ABR9KL62_9ACTN</name>
<protein>
    <submittedName>
        <fullName evidence="2">Rubrerythrin</fullName>
    </submittedName>
</protein>
<dbReference type="InterPro" id="IPR029447">
    <property type="entry name" value="DUF4439"/>
</dbReference>
<organism evidence="2 3">
    <name type="scientific">Nonomuraea africana</name>
    <dbReference type="NCBI Taxonomy" id="46171"/>
    <lineage>
        <taxon>Bacteria</taxon>
        <taxon>Bacillati</taxon>
        <taxon>Actinomycetota</taxon>
        <taxon>Actinomycetes</taxon>
        <taxon>Streptosporangiales</taxon>
        <taxon>Streptosporangiaceae</taxon>
        <taxon>Nonomuraea</taxon>
    </lineage>
</organism>
<dbReference type="Gene3D" id="1.20.1260.10">
    <property type="match status" value="1"/>
</dbReference>
<sequence>MSDVEALSKALAAEHAAVYAYGLMGARTTGSLRSKVAAAFAAHRARRDQLRALISSSGGRPAEPEATYALPVVPANATEAVRLAVHVEAGITAAYLELSAAAGAATRKLAALAMQESVTRSYGFRPAITAFPGMPVKTTPPVTPSE</sequence>
<dbReference type="RefSeq" id="WP_192777258.1">
    <property type="nucleotide sequence ID" value="NZ_BAAASY010000002.1"/>
</dbReference>
<proteinExistence type="predicted"/>
<evidence type="ECO:0000313" key="3">
    <source>
        <dbReference type="Proteomes" id="UP000661607"/>
    </source>
</evidence>
<dbReference type="InterPro" id="IPR009078">
    <property type="entry name" value="Ferritin-like_SF"/>
</dbReference>
<feature type="domain" description="DUF4439" evidence="1">
    <location>
        <begin position="6"/>
        <end position="135"/>
    </location>
</feature>